<reference evidence="3" key="2">
    <citation type="submission" date="2016-04" db="EMBL/GenBank/DDBJ databases">
        <title>First Complete Genome Sequence of a Subdivision 6 Acidobacterium.</title>
        <authorList>
            <person name="Huang S."/>
            <person name="Vieira S."/>
            <person name="Bunk B."/>
            <person name="Riedel T."/>
            <person name="Sproeer C."/>
            <person name="Overmann J."/>
        </authorList>
    </citation>
    <scope>NUCLEOTIDE SEQUENCE [LARGE SCALE GENOMIC DNA]</scope>
    <source>
        <strain evidence="3">DSM 100886 HEG_-6_39</strain>
    </source>
</reference>
<reference evidence="2 3" key="1">
    <citation type="journal article" date="2016" name="Genome Announc.">
        <title>First Complete Genome Sequence of a Subdivision 6 Acidobacterium Strain.</title>
        <authorList>
            <person name="Huang S."/>
            <person name="Vieira S."/>
            <person name="Bunk B."/>
            <person name="Riedel T."/>
            <person name="Sproer C."/>
            <person name="Overmann J."/>
        </authorList>
    </citation>
    <scope>NUCLEOTIDE SEQUENCE [LARGE SCALE GENOMIC DNA]</scope>
    <source>
        <strain evidence="3">DSM 100886 HEG_-6_39</strain>
    </source>
</reference>
<dbReference type="STRING" id="1855912.LuPra_04146"/>
<dbReference type="PANTHER" id="PTHR42760:SF124">
    <property type="entry name" value="SHORT-CHAIN DEHYDROGENASE_REDUCTASE"/>
    <property type="match status" value="1"/>
</dbReference>
<evidence type="ECO:0000313" key="2">
    <source>
        <dbReference type="EMBL" id="AMY10903.1"/>
    </source>
</evidence>
<evidence type="ECO:0000256" key="1">
    <source>
        <dbReference type="ARBA" id="ARBA00006484"/>
    </source>
</evidence>
<dbReference type="PRINTS" id="PR00080">
    <property type="entry name" value="SDRFAMILY"/>
</dbReference>
<dbReference type="InterPro" id="IPR002347">
    <property type="entry name" value="SDR_fam"/>
</dbReference>
<dbReference type="GO" id="GO:0004316">
    <property type="term" value="F:3-oxoacyl-[acyl-carrier-protein] reductase (NADPH) activity"/>
    <property type="evidence" value="ECO:0007669"/>
    <property type="project" value="UniProtKB-EC"/>
</dbReference>
<sequence length="265" mass="28474">MMPNAVHTLDHFRLDGHRALITGASRGLGREMALAFADVGADVVITGRTPETLERTADEIRARGTQAWTRVVDMGQPEACEAACEAIRDTLGRIDILVNNVGNRVTGGAIQDEPLATWRTSIDLNLISVVLPTRIFAAAMLADKRPGRIINIASISGLIANRGIGGRDYETSKAAVIHFTRCAAVDWAPHGITVNAICPGLFMTDVNREWNERRPDVIEAFVRNVPMGRAGEPREIGPLAVYLAGAGAAYVTGATFVIDGGYTAW</sequence>
<dbReference type="InterPro" id="IPR036291">
    <property type="entry name" value="NAD(P)-bd_dom_sf"/>
</dbReference>
<dbReference type="KEGG" id="abac:LuPra_04146"/>
<dbReference type="PANTHER" id="PTHR42760">
    <property type="entry name" value="SHORT-CHAIN DEHYDROGENASES/REDUCTASES FAMILY MEMBER"/>
    <property type="match status" value="1"/>
</dbReference>
<dbReference type="Pfam" id="PF13561">
    <property type="entry name" value="adh_short_C2"/>
    <property type="match status" value="1"/>
</dbReference>
<organism evidence="2 3">
    <name type="scientific">Luteitalea pratensis</name>
    <dbReference type="NCBI Taxonomy" id="1855912"/>
    <lineage>
        <taxon>Bacteria</taxon>
        <taxon>Pseudomonadati</taxon>
        <taxon>Acidobacteriota</taxon>
        <taxon>Vicinamibacteria</taxon>
        <taxon>Vicinamibacterales</taxon>
        <taxon>Vicinamibacteraceae</taxon>
        <taxon>Luteitalea</taxon>
    </lineage>
</organism>
<name>A0A143PRU8_LUTPR</name>
<keyword evidence="3" id="KW-1185">Reference proteome</keyword>
<dbReference type="SUPFAM" id="SSF51735">
    <property type="entry name" value="NAD(P)-binding Rossmann-fold domains"/>
    <property type="match status" value="1"/>
</dbReference>
<dbReference type="FunFam" id="3.40.50.720:FF:000084">
    <property type="entry name" value="Short-chain dehydrogenase reductase"/>
    <property type="match status" value="1"/>
</dbReference>
<accession>A0A143PRU8</accession>
<comment type="similarity">
    <text evidence="1">Belongs to the short-chain dehydrogenases/reductases (SDR) family.</text>
</comment>
<proteinExistence type="inferred from homology"/>
<dbReference type="EC" id="1.1.1.100" evidence="2"/>
<gene>
    <name evidence="2" type="primary">fabG_7</name>
    <name evidence="2" type="ORF">LuPra_04146</name>
</gene>
<dbReference type="PATRIC" id="fig|1813736.3.peg.4384"/>
<dbReference type="AlphaFoldDB" id="A0A143PRU8"/>
<dbReference type="Proteomes" id="UP000076079">
    <property type="component" value="Chromosome"/>
</dbReference>
<dbReference type="EMBL" id="CP015136">
    <property type="protein sequence ID" value="AMY10903.1"/>
    <property type="molecule type" value="Genomic_DNA"/>
</dbReference>
<dbReference type="Gene3D" id="3.40.50.720">
    <property type="entry name" value="NAD(P)-binding Rossmann-like Domain"/>
    <property type="match status" value="1"/>
</dbReference>
<protein>
    <submittedName>
        <fullName evidence="2">3-oxoacyl-[acyl-carrier-protein] reductase FabG</fullName>
        <ecNumber evidence="2">1.1.1.100</ecNumber>
    </submittedName>
</protein>
<dbReference type="PRINTS" id="PR00081">
    <property type="entry name" value="GDHRDH"/>
</dbReference>
<evidence type="ECO:0000313" key="3">
    <source>
        <dbReference type="Proteomes" id="UP000076079"/>
    </source>
</evidence>
<keyword evidence="2" id="KW-0560">Oxidoreductase</keyword>